<protein>
    <submittedName>
        <fullName evidence="1">HNH endonuclease</fullName>
    </submittedName>
</protein>
<comment type="caution">
    <text evidence="1">The sequence shown here is derived from an EMBL/GenBank/DDBJ whole genome shotgun (WGS) entry which is preliminary data.</text>
</comment>
<sequence length="370" mass="42241">MRLTVDFSALHAAVRKMGAENLRPDFSLEKNSGVLDPIDIALSGEGIEVELKDVNIKSGLLSYRGRQVLLYIQDHGQRIYSVLEDPEKGNKYHIANCRKLVEMRERGRFERYVATNVLTGSFLISGMDYYTGKEFKGEAALKVCKYCLGHLNYQGYRQGSRSLIFSQFSIDDFFAAYSSFFPYMPRRKAGDKDGAYTDDWPIISGQYKADQGFKCELCGVDLSSDKKLLHTHHKNGVKTDNQRSNFQALCVDCHRKQPAHERMFVRHEDMQLITRLRREQNQDRRRLNWDDIFELADTGVHGVLHLCRAKNMSVPVVGHVIKDPSGSVVAQLELAWPLKKIGVAIADKDLDVARQQGWQAWSMIDALEQF</sequence>
<dbReference type="CDD" id="cd00085">
    <property type="entry name" value="HNHc"/>
    <property type="match status" value="1"/>
</dbReference>
<evidence type="ECO:0000313" key="2">
    <source>
        <dbReference type="Proteomes" id="UP001597337"/>
    </source>
</evidence>
<keyword evidence="1" id="KW-0255">Endonuclease</keyword>
<organism evidence="1 2">
    <name type="scientific">Thiorhodococcus fuscus</name>
    <dbReference type="NCBI Taxonomy" id="527200"/>
    <lineage>
        <taxon>Bacteria</taxon>
        <taxon>Pseudomonadati</taxon>
        <taxon>Pseudomonadota</taxon>
        <taxon>Gammaproteobacteria</taxon>
        <taxon>Chromatiales</taxon>
        <taxon>Chromatiaceae</taxon>
        <taxon>Thiorhodococcus</taxon>
    </lineage>
</organism>
<evidence type="ECO:0000313" key="1">
    <source>
        <dbReference type="EMBL" id="MFD2111038.1"/>
    </source>
</evidence>
<keyword evidence="1" id="KW-0378">Hydrolase</keyword>
<dbReference type="GO" id="GO:0004519">
    <property type="term" value="F:endonuclease activity"/>
    <property type="evidence" value="ECO:0007669"/>
    <property type="project" value="UniProtKB-KW"/>
</dbReference>
<gene>
    <name evidence="1" type="ORF">ACFSJC_04180</name>
</gene>
<dbReference type="EMBL" id="JBHUHX010000007">
    <property type="protein sequence ID" value="MFD2111038.1"/>
    <property type="molecule type" value="Genomic_DNA"/>
</dbReference>
<dbReference type="InterPro" id="IPR003615">
    <property type="entry name" value="HNH_nuc"/>
</dbReference>
<keyword evidence="1" id="KW-0540">Nuclease</keyword>
<name>A0ABW4Y7V3_9GAMM</name>
<dbReference type="RefSeq" id="WP_386023652.1">
    <property type="nucleotide sequence ID" value="NZ_JBHUHX010000007.1"/>
</dbReference>
<dbReference type="Proteomes" id="UP001597337">
    <property type="component" value="Unassembled WGS sequence"/>
</dbReference>
<accession>A0ABW4Y7V3</accession>
<proteinExistence type="predicted"/>
<reference evidence="2" key="1">
    <citation type="journal article" date="2019" name="Int. J. Syst. Evol. Microbiol.">
        <title>The Global Catalogue of Microorganisms (GCM) 10K type strain sequencing project: providing services to taxonomists for standard genome sequencing and annotation.</title>
        <authorList>
            <consortium name="The Broad Institute Genomics Platform"/>
            <consortium name="The Broad Institute Genome Sequencing Center for Infectious Disease"/>
            <person name="Wu L."/>
            <person name="Ma J."/>
        </authorList>
    </citation>
    <scope>NUCLEOTIDE SEQUENCE [LARGE SCALE GENOMIC DNA]</scope>
    <source>
        <strain evidence="2">KACC 12597</strain>
    </source>
</reference>
<keyword evidence="2" id="KW-1185">Reference proteome</keyword>